<gene>
    <name evidence="4" type="ORF">AW736_05835</name>
</gene>
<dbReference type="PROSITE" id="PS50853">
    <property type="entry name" value="FN3"/>
    <property type="match status" value="1"/>
</dbReference>
<accession>A0A178IM88</accession>
<dbReference type="InterPro" id="IPR007110">
    <property type="entry name" value="Ig-like_dom"/>
</dbReference>
<dbReference type="GO" id="GO:0016020">
    <property type="term" value="C:membrane"/>
    <property type="evidence" value="ECO:0007669"/>
    <property type="project" value="InterPro"/>
</dbReference>
<dbReference type="EMBL" id="LRRQ01000045">
    <property type="protein sequence ID" value="OAM90888.1"/>
    <property type="molecule type" value="Genomic_DNA"/>
</dbReference>
<dbReference type="Gene3D" id="2.120.10.30">
    <property type="entry name" value="TolB, C-terminal domain"/>
    <property type="match status" value="3"/>
</dbReference>
<dbReference type="InterPro" id="IPR013783">
    <property type="entry name" value="Ig-like_fold"/>
</dbReference>
<evidence type="ECO:0000313" key="4">
    <source>
        <dbReference type="EMBL" id="OAM90888.1"/>
    </source>
</evidence>
<protein>
    <recommendedName>
        <fullName evidence="6">Ig-like domain-containing protein</fullName>
    </recommendedName>
</protein>
<evidence type="ECO:0000259" key="2">
    <source>
        <dbReference type="PROSITE" id="PS50835"/>
    </source>
</evidence>
<keyword evidence="5" id="KW-1185">Reference proteome</keyword>
<feature type="signal peptide" evidence="1">
    <location>
        <begin position="1"/>
        <end position="29"/>
    </location>
</feature>
<dbReference type="GO" id="GO:0005509">
    <property type="term" value="F:calcium ion binding"/>
    <property type="evidence" value="ECO:0007669"/>
    <property type="project" value="InterPro"/>
</dbReference>
<dbReference type="Gene3D" id="3.20.20.80">
    <property type="entry name" value="Glycosidases"/>
    <property type="match status" value="1"/>
</dbReference>
<dbReference type="InterPro" id="IPR011042">
    <property type="entry name" value="6-blade_b-propeller_TolB-like"/>
</dbReference>
<evidence type="ECO:0000313" key="5">
    <source>
        <dbReference type="Proteomes" id="UP000078486"/>
    </source>
</evidence>
<dbReference type="CDD" id="cd00063">
    <property type="entry name" value="FN3"/>
    <property type="match status" value="1"/>
</dbReference>
<dbReference type="Pfam" id="PF13927">
    <property type="entry name" value="Ig_3"/>
    <property type="match status" value="1"/>
</dbReference>
<dbReference type="STRING" id="1184151.AW736_05835"/>
<feature type="chain" id="PRO_5008089117" description="Ig-like domain-containing protein" evidence="1">
    <location>
        <begin position="30"/>
        <end position="1322"/>
    </location>
</feature>
<dbReference type="PANTHER" id="PTHR13833:SF71">
    <property type="entry name" value="NHL DOMAIN-CONTAINING PROTEIN"/>
    <property type="match status" value="1"/>
</dbReference>
<dbReference type="Proteomes" id="UP000078486">
    <property type="component" value="Unassembled WGS sequence"/>
</dbReference>
<dbReference type="InterPro" id="IPR017853">
    <property type="entry name" value="GH"/>
</dbReference>
<dbReference type="InterPro" id="IPR003961">
    <property type="entry name" value="FN3_dom"/>
</dbReference>
<feature type="domain" description="Ig-like" evidence="2">
    <location>
        <begin position="1203"/>
        <end position="1277"/>
    </location>
</feature>
<name>A0A178IM88_9BACT</name>
<dbReference type="SUPFAM" id="SSF48726">
    <property type="entry name" value="Immunoglobulin"/>
    <property type="match status" value="1"/>
</dbReference>
<dbReference type="InterPro" id="IPR015919">
    <property type="entry name" value="Cadherin-like_sf"/>
</dbReference>
<reference evidence="4 5" key="1">
    <citation type="submission" date="2016-01" db="EMBL/GenBank/DDBJ databases">
        <title>High potential of lignocellulose degradation of a new Verrucomicrobia species.</title>
        <authorList>
            <person name="Wang Y."/>
            <person name="Shi Y."/>
            <person name="Qiu Z."/>
            <person name="Liu S."/>
            <person name="Yang H."/>
        </authorList>
    </citation>
    <scope>NUCLEOTIDE SEQUENCE [LARGE SCALE GENOMIC DNA]</scope>
    <source>
        <strain evidence="4 5">TSB47</strain>
    </source>
</reference>
<evidence type="ECO:0000256" key="1">
    <source>
        <dbReference type="SAM" id="SignalP"/>
    </source>
</evidence>
<feature type="domain" description="Fibronectin type-III" evidence="3">
    <location>
        <begin position="696"/>
        <end position="787"/>
    </location>
</feature>
<dbReference type="Pfam" id="PF25021">
    <property type="entry name" value="TEN_NHL"/>
    <property type="match status" value="1"/>
</dbReference>
<dbReference type="RefSeq" id="WP_068769272.1">
    <property type="nucleotide sequence ID" value="NZ_CP109796.1"/>
</dbReference>
<dbReference type="PANTHER" id="PTHR13833">
    <property type="match status" value="1"/>
</dbReference>
<evidence type="ECO:0008006" key="6">
    <source>
        <dbReference type="Google" id="ProtNLM"/>
    </source>
</evidence>
<keyword evidence="1" id="KW-0732">Signal</keyword>
<dbReference type="Gene3D" id="2.60.40.10">
    <property type="entry name" value="Immunoglobulins"/>
    <property type="match status" value="3"/>
</dbReference>
<dbReference type="SUPFAM" id="SSF49313">
    <property type="entry name" value="Cadherin-like"/>
    <property type="match status" value="1"/>
</dbReference>
<proteinExistence type="predicted"/>
<comment type="caution">
    <text evidence="4">The sequence shown here is derived from an EMBL/GenBank/DDBJ whole genome shotgun (WGS) entry which is preliminary data.</text>
</comment>
<organism evidence="4 5">
    <name type="scientific">Termitidicoccus mucosus</name>
    <dbReference type="NCBI Taxonomy" id="1184151"/>
    <lineage>
        <taxon>Bacteria</taxon>
        <taxon>Pseudomonadati</taxon>
        <taxon>Verrucomicrobiota</taxon>
        <taxon>Opitutia</taxon>
        <taxon>Opitutales</taxon>
        <taxon>Opitutaceae</taxon>
        <taxon>Termitidicoccus</taxon>
    </lineage>
</organism>
<dbReference type="SUPFAM" id="SSF63825">
    <property type="entry name" value="YWTD domain"/>
    <property type="match status" value="1"/>
</dbReference>
<dbReference type="InterPro" id="IPR056822">
    <property type="entry name" value="TEN_NHL"/>
</dbReference>
<dbReference type="InterPro" id="IPR036179">
    <property type="entry name" value="Ig-like_dom_sf"/>
</dbReference>
<dbReference type="SUPFAM" id="SSF51445">
    <property type="entry name" value="(Trans)glycosidases"/>
    <property type="match status" value="1"/>
</dbReference>
<evidence type="ECO:0000259" key="3">
    <source>
        <dbReference type="PROSITE" id="PS50853"/>
    </source>
</evidence>
<dbReference type="PROSITE" id="PS50835">
    <property type="entry name" value="IG_LIKE"/>
    <property type="match status" value="1"/>
</dbReference>
<dbReference type="SUPFAM" id="SSF49265">
    <property type="entry name" value="Fibronectin type III"/>
    <property type="match status" value="1"/>
</dbReference>
<dbReference type="InterPro" id="IPR036116">
    <property type="entry name" value="FN3_sf"/>
</dbReference>
<dbReference type="Pfam" id="PF05345">
    <property type="entry name" value="He_PIG"/>
    <property type="match status" value="1"/>
</dbReference>
<sequence>MKKNPFNAMKKFLIAILLAAALPPSPASAAAPDEMEFDCIPAPGRAYAKAFFLPGETAETELRIRLLTDQQGIAGIVLDASVFDLWDNPAGTITVTSAGAGQNGYDYILKPSVNALGWFRVELTLKIGGQSVRLKRRAKTTSSENYDFITFAMLPAPRTPEQTPDSPFGLMTALLAQPFCPISAQVDLAAYSGARWARETVSWSRVNPGPGNYNWAANRQNITALAERGFHILGLIQTSPEWTHPADAGLHVLPADLSAARDFARALALDFGPLVRAWETWNEEDIGAFSIDPPDRYAAVAKSLSLGLSSAATAPRVLLGPVARDPNAGDFAALLAANDLAPYLDAYSFHTYTPATSALFGATLETHLAAARQLGLGDRPVWLSETSLPYARNKVPAPTEAVPAMRAQLAQMGASYMECIARNIKPVFWFIVRPYISTSTAKPSQWGMVDTQLSPLPAYPAYAAMTRHLGAATYIGKVPLAAGAAWLFNDGRDEVAAVLPPAGAGEISLPSVAPEAEAFDVMGNPLALAPDGAGKKVAARGFIVYIKNPGWQNLAEPPEPPTGAAPRAPAPVVMQALFPRKNMEPTTAPLENWDAVLANFSPRGYNYKAGEEIPFSLEIYNFGDTAAIGAVTAALPAGFSISPAGVVSSVQVAPGARAAFDLTLKTPVADLSGMVVFQGAFGNMPAVATASRWTLDKTPVAEVFDITETGFILDWKPVPGASGYMIEMATDAGFANHIPGYDKLDVGDTLGRTVANLAPGTTYFVRVYNRSASDAPSAPVSVTTLPLRPPVVTSADAIVFTAGVPCAFALRVEGTPPFIYEADSLPAWLTLDENGILSGTPPPTATGDSHTIQMTVRNAVGNTPPRQLTLAVEAPPGIPLPALDVRTLAGSAGIPGNINNTGTAARFNAPVGIAVSGSLVFAVDSAGNDIRKITRDGVVSSLAVDTVFDSPTGIAADGKGNLYIADTLNHVIRKITPAGKASIIAGDPAQSGATDNPSRFDTPTGLALDADGQNLYVADTENHLIRKIELDGGNVTTIAGRAGRPGFIDGPLSAARFNAPSAITAGSGGCIFVADTGNNTIRRINTATGEVSTLAGLAGCIGASDGAGAAARFNEPSALTLEASGSNLYVLDTGNSIIRKIALATANVTTLAGLAATPGDADGEGSVARFKYPSGIAADAGGKLYMADTGNHTLRSGEPPGKPVIEIQPSDQMLNPGDTLLLSTAAAGHPPPLYQWYFNGNEIPGAIGDTYMRSNLQASDDGLYAVKAYNTLGETMSIGARVTIANHNDSSKGGGGGSPGFCFYLPLLLLLLVRSLLHRGLR</sequence>